<dbReference type="InterPro" id="IPR016213">
    <property type="entry name" value="Polyphenol_oxidase"/>
</dbReference>
<dbReference type="eggNOG" id="ENOG502QVBP">
    <property type="taxonomic scope" value="Eukaryota"/>
</dbReference>
<sequence length="591" mass="64882">MAGSSSRNGGLLTLRIILLCAFAAAAITLLPLVMDPCAHSLSRSILAASGLDAYLLPCTTDASKAPSSHGKDANRTSGGGNTGARRPIITDQLCVKGVLPPHALPPFQCCPPPPSTSSASGPINFTFPDPAEPLRTRRPVHVVGAEYMAKYARAVALMKALPQSDPRSFYQQANIHCAYCTGAHRQLGYPELGIQIHFSWLFFPFHRAYLYFFERIAAKLLGDPAFALPIWSWDVPEGMGIPEVFTDEASPLYDPIREPSHAPPKVADLDFSYRLEKNLTDEQQILHNLRVMYKQVLDPSAMISGAALPSLFMGQPYRAGDAAKPGAGTVELAPHNSMHTWTGDNSRPNAENMGVYYSAGRDPLFYPHHGNIDRLWECWRRIATGNRTHEDFTDPDWLDSSFLLYDEEARLVRITVRDVLRTEKLRYTYGGVGLPWLHARPPTTAGVNPKAKGGGRLEESVRFPVALDAAVTAEVRRRRRPRAQEKQAAAEEVLVVEGIEADAGDFVRFDVYVNARDYHRVPSGGREMAGSFVTLKHPGKEGTALRTRMTVALNELLEDLGAEGDDSVTVTLVPVTGQVTIGGLRIVYMDE</sequence>
<keyword evidence="11" id="KW-0472">Membrane</keyword>
<gene>
    <name evidence="14" type="ORF">SORBI_3003G310400</name>
</gene>
<dbReference type="PANTHER" id="PTHR11474">
    <property type="entry name" value="TYROSINASE FAMILY MEMBER"/>
    <property type="match status" value="1"/>
</dbReference>
<feature type="binding site" evidence="7">
    <location>
        <position position="339"/>
    </location>
    <ligand>
        <name>Cu cation</name>
        <dbReference type="ChEBI" id="CHEBI:23378"/>
        <label>B</label>
    </ligand>
</feature>
<feature type="region of interest" description="Disordered" evidence="10">
    <location>
        <begin position="62"/>
        <end position="85"/>
    </location>
</feature>
<keyword evidence="5 7" id="KW-0186">Copper</keyword>
<feature type="domain" description="Tyrosinase copper-binding" evidence="13">
    <location>
        <begin position="362"/>
        <end position="373"/>
    </location>
</feature>
<dbReference type="Pfam" id="PF12142">
    <property type="entry name" value="PPO1_DWL"/>
    <property type="match status" value="1"/>
</dbReference>
<feature type="cross-link" description="2'-(S-cysteinyl)-histidine (Cys-His)" evidence="9">
    <location>
        <begin position="180"/>
        <end position="197"/>
    </location>
</feature>
<feature type="binding site" evidence="7">
    <location>
        <position position="197"/>
    </location>
    <ligand>
        <name>Cu cation</name>
        <dbReference type="ChEBI" id="CHEBI:23378"/>
        <label>A</label>
    </ligand>
</feature>
<feature type="binding site" evidence="7">
    <location>
        <position position="176"/>
    </location>
    <ligand>
        <name>Cu cation</name>
        <dbReference type="ChEBI" id="CHEBI:23378"/>
        <label>A</label>
    </ligand>
</feature>
<feature type="binding site" evidence="7">
    <location>
        <position position="369"/>
    </location>
    <ligand>
        <name>Cu cation</name>
        <dbReference type="ChEBI" id="CHEBI:23378"/>
        <label>B</label>
    </ligand>
</feature>
<evidence type="ECO:0000256" key="11">
    <source>
        <dbReference type="SAM" id="Phobius"/>
    </source>
</evidence>
<feature type="transmembrane region" description="Helical" evidence="11">
    <location>
        <begin position="12"/>
        <end position="34"/>
    </location>
</feature>
<proteinExistence type="inferred from homology"/>
<keyword evidence="6 8" id="KW-1015">Disulfide bond</keyword>
<comment type="similarity">
    <text evidence="1">Belongs to the tyrosinase family.</text>
</comment>
<dbReference type="Gramene" id="OQU87622">
    <property type="protein sequence ID" value="OQU87622"/>
    <property type="gene ID" value="SORBI_3003G310400"/>
</dbReference>
<feature type="binding site" evidence="7">
    <location>
        <position position="335"/>
    </location>
    <ligand>
        <name>Cu cation</name>
        <dbReference type="ChEBI" id="CHEBI:23378"/>
        <label>B</label>
    </ligand>
</feature>
<evidence type="ECO:0000256" key="6">
    <source>
        <dbReference type="ARBA" id="ARBA00023157"/>
    </source>
</evidence>
<protein>
    <recommendedName>
        <fullName evidence="12 13">Tyrosinase copper-binding domain-containing protein</fullName>
    </recommendedName>
</protein>
<dbReference type="GO" id="GO:0046148">
    <property type="term" value="P:pigment biosynthetic process"/>
    <property type="evidence" value="ECO:0007669"/>
    <property type="project" value="InterPro"/>
</dbReference>
<feature type="binding site" evidence="7">
    <location>
        <position position="206"/>
    </location>
    <ligand>
        <name>Cu cation</name>
        <dbReference type="ChEBI" id="CHEBI:23378"/>
        <label>A</label>
    </ligand>
</feature>
<dbReference type="PANTHER" id="PTHR11474:SF100">
    <property type="entry name" value="POLYPHENOL OXIDASE FAMILY PROTEIN-RELATED"/>
    <property type="match status" value="1"/>
</dbReference>
<feature type="disulfide bond" evidence="8">
    <location>
        <begin position="109"/>
        <end position="177"/>
    </location>
</feature>
<evidence type="ECO:0000259" key="13">
    <source>
        <dbReference type="PROSITE" id="PS00498"/>
    </source>
</evidence>
<evidence type="ECO:0000256" key="7">
    <source>
        <dbReference type="PIRSR" id="PIRSR000290-1"/>
    </source>
</evidence>
<evidence type="ECO:0000256" key="4">
    <source>
        <dbReference type="ARBA" id="ARBA00023002"/>
    </source>
</evidence>
<dbReference type="Gene3D" id="1.10.1280.10">
    <property type="entry name" value="Di-copper center containing domain from catechol oxidase"/>
    <property type="match status" value="1"/>
</dbReference>
<dbReference type="Pfam" id="PF12143">
    <property type="entry name" value="PPO1_KFDV"/>
    <property type="match status" value="1"/>
</dbReference>
<dbReference type="InParanoid" id="A0A1W0VZT6"/>
<evidence type="ECO:0000256" key="5">
    <source>
        <dbReference type="ARBA" id="ARBA00023008"/>
    </source>
</evidence>
<dbReference type="InterPro" id="IPR022739">
    <property type="entry name" value="Polyphenol_oxidase_cen"/>
</dbReference>
<evidence type="ECO:0000256" key="1">
    <source>
        <dbReference type="ARBA" id="ARBA00009928"/>
    </source>
</evidence>
<keyword evidence="15" id="KW-1185">Reference proteome</keyword>
<keyword evidence="11" id="KW-1133">Transmembrane helix</keyword>
<organism evidence="14 15">
    <name type="scientific">Sorghum bicolor</name>
    <name type="common">Sorghum</name>
    <name type="synonym">Sorghum vulgare</name>
    <dbReference type="NCBI Taxonomy" id="4558"/>
    <lineage>
        <taxon>Eukaryota</taxon>
        <taxon>Viridiplantae</taxon>
        <taxon>Streptophyta</taxon>
        <taxon>Embryophyta</taxon>
        <taxon>Tracheophyta</taxon>
        <taxon>Spermatophyta</taxon>
        <taxon>Magnoliopsida</taxon>
        <taxon>Liliopsida</taxon>
        <taxon>Poales</taxon>
        <taxon>Poaceae</taxon>
        <taxon>PACMAD clade</taxon>
        <taxon>Panicoideae</taxon>
        <taxon>Andropogonodae</taxon>
        <taxon>Andropogoneae</taxon>
        <taxon>Sorghinae</taxon>
        <taxon>Sorghum</taxon>
    </lineage>
</organism>
<dbReference type="InterPro" id="IPR022740">
    <property type="entry name" value="Polyphenol_oxidase_C"/>
</dbReference>
<reference evidence="14 15" key="1">
    <citation type="journal article" date="2009" name="Nature">
        <title>The Sorghum bicolor genome and the diversification of grasses.</title>
        <authorList>
            <person name="Paterson A.H."/>
            <person name="Bowers J.E."/>
            <person name="Bruggmann R."/>
            <person name="Dubchak I."/>
            <person name="Grimwood J."/>
            <person name="Gundlach H."/>
            <person name="Haberer G."/>
            <person name="Hellsten U."/>
            <person name="Mitros T."/>
            <person name="Poliakov A."/>
            <person name="Schmutz J."/>
            <person name="Spannagl M."/>
            <person name="Tang H."/>
            <person name="Wang X."/>
            <person name="Wicker T."/>
            <person name="Bharti A.K."/>
            <person name="Chapman J."/>
            <person name="Feltus F.A."/>
            <person name="Gowik U."/>
            <person name="Grigoriev I.V."/>
            <person name="Lyons E."/>
            <person name="Maher C.A."/>
            <person name="Martis M."/>
            <person name="Narechania A."/>
            <person name="Otillar R.P."/>
            <person name="Penning B.W."/>
            <person name="Salamov A.A."/>
            <person name="Wang Y."/>
            <person name="Zhang L."/>
            <person name="Carpita N.C."/>
            <person name="Freeling M."/>
            <person name="Gingle A.R."/>
            <person name="Hash C.T."/>
            <person name="Keller B."/>
            <person name="Klein P."/>
            <person name="Kresovich S."/>
            <person name="McCann M.C."/>
            <person name="Ming R."/>
            <person name="Peterson D.G."/>
            <person name="Mehboob-ur-Rahman"/>
            <person name="Ware D."/>
            <person name="Westhoff P."/>
            <person name="Mayer K.F."/>
            <person name="Messing J."/>
            <person name="Rokhsar D.S."/>
        </authorList>
    </citation>
    <scope>NUCLEOTIDE SEQUENCE [LARGE SCALE GENOMIC DNA]</scope>
    <source>
        <strain evidence="15">cv. BTx623</strain>
    </source>
</reference>
<evidence type="ECO:0000256" key="2">
    <source>
        <dbReference type="ARBA" id="ARBA00022723"/>
    </source>
</evidence>
<evidence type="ECO:0000313" key="14">
    <source>
        <dbReference type="EMBL" id="OQU87622.1"/>
    </source>
</evidence>
<reference evidence="15" key="2">
    <citation type="journal article" date="2018" name="Plant J.">
        <title>The Sorghum bicolor reference genome: improved assembly, gene annotations, a transcriptome atlas, and signatures of genome organization.</title>
        <authorList>
            <person name="McCormick R.F."/>
            <person name="Truong S.K."/>
            <person name="Sreedasyam A."/>
            <person name="Jenkins J."/>
            <person name="Shu S."/>
            <person name="Sims D."/>
            <person name="Kennedy M."/>
            <person name="Amirebrahimi M."/>
            <person name="Weers B.D."/>
            <person name="McKinley B."/>
            <person name="Mattison A."/>
            <person name="Morishige D.T."/>
            <person name="Grimwood J."/>
            <person name="Schmutz J."/>
            <person name="Mullet J.E."/>
        </authorList>
    </citation>
    <scope>NUCLEOTIDE SEQUENCE [LARGE SCALE GENOMIC DNA]</scope>
    <source>
        <strain evidence="15">cv. BTx623</strain>
    </source>
</reference>
<dbReference type="PRINTS" id="PR00092">
    <property type="entry name" value="TYROSINASE"/>
</dbReference>
<comment type="cofactor">
    <cofactor evidence="7">
        <name>Cu(2+)</name>
        <dbReference type="ChEBI" id="CHEBI:29036"/>
    </cofactor>
    <text evidence="7">Binds 2 copper ions per subunit.</text>
</comment>
<evidence type="ECO:0000256" key="8">
    <source>
        <dbReference type="PIRSR" id="PIRSR000290-2"/>
    </source>
</evidence>
<keyword evidence="11" id="KW-0812">Transmembrane</keyword>
<dbReference type="PIRSF" id="PIRSF000290">
    <property type="entry name" value="PPO_plant"/>
    <property type="match status" value="1"/>
</dbReference>
<dbReference type="Pfam" id="PF00264">
    <property type="entry name" value="Tyrosinase"/>
    <property type="match status" value="1"/>
</dbReference>
<dbReference type="InterPro" id="IPR008922">
    <property type="entry name" value="Di-copper_centre_dom_sf"/>
</dbReference>
<dbReference type="InterPro" id="IPR050316">
    <property type="entry name" value="Tyrosinase/Hemocyanin"/>
</dbReference>
<accession>A0A1W0VZT6</accession>
<dbReference type="Proteomes" id="UP000000768">
    <property type="component" value="Chromosome 3"/>
</dbReference>
<dbReference type="AlphaFoldDB" id="A0A1W0VZT6"/>
<dbReference type="InterPro" id="IPR002227">
    <property type="entry name" value="Tyrosinase_Cu-bd"/>
</dbReference>
<feature type="domain" description="Tyrosinase copper-binding" evidence="12">
    <location>
        <begin position="197"/>
        <end position="214"/>
    </location>
</feature>
<dbReference type="PROSITE" id="PS00497">
    <property type="entry name" value="TYROSINASE_1"/>
    <property type="match status" value="1"/>
</dbReference>
<keyword evidence="4" id="KW-0560">Oxidoreductase</keyword>
<dbReference type="PROSITE" id="PS00498">
    <property type="entry name" value="TYROSINASE_2"/>
    <property type="match status" value="1"/>
</dbReference>
<dbReference type="GO" id="GO:0004097">
    <property type="term" value="F:catechol oxidase activity"/>
    <property type="evidence" value="ECO:0007669"/>
    <property type="project" value="InterPro"/>
</dbReference>
<dbReference type="EMBL" id="CM000762">
    <property type="protein sequence ID" value="OQU87622.1"/>
    <property type="molecule type" value="Genomic_DNA"/>
</dbReference>
<name>A0A1W0VZT6_SORBI</name>
<evidence type="ECO:0000256" key="10">
    <source>
        <dbReference type="SAM" id="MobiDB-lite"/>
    </source>
</evidence>
<dbReference type="GO" id="GO:0046872">
    <property type="term" value="F:metal ion binding"/>
    <property type="evidence" value="ECO:0007669"/>
    <property type="project" value="UniProtKB-KW"/>
</dbReference>
<dbReference type="SUPFAM" id="SSF48056">
    <property type="entry name" value="Di-copper centre-containing domain"/>
    <property type="match status" value="1"/>
</dbReference>
<evidence type="ECO:0000313" key="15">
    <source>
        <dbReference type="Proteomes" id="UP000000768"/>
    </source>
</evidence>
<keyword evidence="3" id="KW-0883">Thioether bond</keyword>
<evidence type="ECO:0000256" key="9">
    <source>
        <dbReference type="PIRSR" id="PIRSR000290-3"/>
    </source>
</evidence>
<keyword evidence="2 7" id="KW-0479">Metal-binding</keyword>
<dbReference type="STRING" id="4558.A0A1W0VZT6"/>
<evidence type="ECO:0000259" key="12">
    <source>
        <dbReference type="PROSITE" id="PS00497"/>
    </source>
</evidence>
<evidence type="ECO:0000256" key="3">
    <source>
        <dbReference type="ARBA" id="ARBA00022784"/>
    </source>
</evidence>
<dbReference type="ExpressionAtlas" id="A0A1W0VZT6">
    <property type="expression patterns" value="differential"/>
</dbReference>